<name>A0A0K8MC22_9PROT</name>
<dbReference type="EMBL" id="BBVC01000023">
    <property type="protein sequence ID" value="GAO98051.1"/>
    <property type="molecule type" value="Genomic_DNA"/>
</dbReference>
<reference evidence="1 2" key="1">
    <citation type="submission" date="2015-03" db="EMBL/GenBank/DDBJ databases">
        <title>Caedibacter varicaedens, whole genome shotgun sequence.</title>
        <authorList>
            <person name="Suzuki H."/>
            <person name="Dapper A.L."/>
            <person name="Gibson A.K."/>
            <person name="Jackson C."/>
            <person name="Lee H."/>
            <person name="Pejaver V.R."/>
            <person name="Doak T."/>
            <person name="Lynch M."/>
        </authorList>
    </citation>
    <scope>NUCLEOTIDE SEQUENCE [LARGE SCALE GENOMIC DNA]</scope>
</reference>
<protein>
    <submittedName>
        <fullName evidence="1">Uncharacterized protein</fullName>
    </submittedName>
</protein>
<gene>
    <name evidence="1" type="ORF">Cva_00694</name>
</gene>
<dbReference type="OrthoDB" id="7183688at2"/>
<dbReference type="AlphaFoldDB" id="A0A0K8MC22"/>
<dbReference type="STRING" id="1629334.Cva_00694"/>
<proteinExistence type="predicted"/>
<sequence length="293" mass="33355">MITEEKLASFGAEKLARMLFSLYESQKGIRKPLDMMIAAMDEKPKKIVSMIQKEISALKRSSRFIDYDESGDFAQRLNALRRGIVGDLTEKSPEDALSCLLDFLDLQDKIFERCDDSNGSIGDVFVQACCDLGHIYEKTNVSSEDVANTVFTRFINNGYGVYDEMIGNCKEKLGVEGLTLLREKFEQNVTVQNARIVRLGLQSIADCRKDVDAYMRACNFEGMPHAHDHLEIARRLIEHWRGEEALQWLDKMDVPTSHPWESERQALKVQALETCGSYDKAQDERMVLAPEVK</sequence>
<dbReference type="Proteomes" id="UP000036771">
    <property type="component" value="Unassembled WGS sequence"/>
</dbReference>
<dbReference type="InterPro" id="IPR049245">
    <property type="entry name" value="DUF6880"/>
</dbReference>
<evidence type="ECO:0000313" key="2">
    <source>
        <dbReference type="Proteomes" id="UP000036771"/>
    </source>
</evidence>
<organism evidence="1 2">
    <name type="scientific">Caedimonas varicaedens</name>
    <dbReference type="NCBI Taxonomy" id="1629334"/>
    <lineage>
        <taxon>Bacteria</taxon>
        <taxon>Pseudomonadati</taxon>
        <taxon>Pseudomonadota</taxon>
        <taxon>Alphaproteobacteria</taxon>
        <taxon>Holosporales</taxon>
        <taxon>Caedimonadaceae</taxon>
        <taxon>Caedimonas</taxon>
    </lineage>
</organism>
<comment type="caution">
    <text evidence="1">The sequence shown here is derived from an EMBL/GenBank/DDBJ whole genome shotgun (WGS) entry which is preliminary data.</text>
</comment>
<accession>A0A0K8MC22</accession>
<keyword evidence="2" id="KW-1185">Reference proteome</keyword>
<dbReference type="Pfam" id="PF21810">
    <property type="entry name" value="DUF6880"/>
    <property type="match status" value="2"/>
</dbReference>
<evidence type="ECO:0000313" key="1">
    <source>
        <dbReference type="EMBL" id="GAO98051.1"/>
    </source>
</evidence>